<keyword evidence="2" id="KW-0808">Transferase</keyword>
<gene>
    <name evidence="2" type="ORF">ATJ93_3925</name>
</gene>
<feature type="transmembrane region" description="Helical" evidence="1">
    <location>
        <begin position="401"/>
        <end position="418"/>
    </location>
</feature>
<keyword evidence="1" id="KW-0472">Membrane</keyword>
<dbReference type="Gene3D" id="2.120.10.30">
    <property type="entry name" value="TolB, C-terminal domain"/>
    <property type="match status" value="1"/>
</dbReference>
<organism evidence="2 3">
    <name type="scientific">Halopiger aswanensis</name>
    <dbReference type="NCBI Taxonomy" id="148449"/>
    <lineage>
        <taxon>Archaea</taxon>
        <taxon>Methanobacteriati</taxon>
        <taxon>Methanobacteriota</taxon>
        <taxon>Stenosarchaea group</taxon>
        <taxon>Halobacteria</taxon>
        <taxon>Halobacteriales</taxon>
        <taxon>Natrialbaceae</taxon>
        <taxon>Halopiger</taxon>
    </lineage>
</organism>
<name>A0A419W1H1_9EURY</name>
<evidence type="ECO:0000313" key="2">
    <source>
        <dbReference type="EMBL" id="RKD89100.1"/>
    </source>
</evidence>
<sequence length="462" mass="50521">MSTWSAEVVERRNILRMLLLAVLVVSGGYLAIAWVNAPTNATAAAANQTQLPLEDRTPVVEDRGGATVITTDPPAGSDGLGAIVAFSADGRPLYHNDTYGNYFDVDPDPPGSKTVLYVAGSRYDSCPDRLQAERDSAGDDGCAEVAVERVNLTTGTTERLHTAVTGWDIWHDVDRIDDHRLLVADIARDRVFTLNTTTDEVTWEWRAEEDLDPDSGGQPGDWTHVNDVELLEDGRVMVSLRNQDRVAFLEPGDGLQRDWTLGAEDAYGILYEQHNPDYIPSARGGPAVIVSDSENNRVVEYQRQNETWMRTWEWQDERLQWPRDADRLPGSHTLVTDSKGDRVLELSETGDVVWSVDIATPYEAERLGTGDESTTGRSTAALANGSVDATAAETDRTSKTGLSWLVAFITGPVVNGVLHAAPTWMTIGDLLVAGVFGITAVTGGIAEVYWSGVGRRLLERLR</sequence>
<keyword evidence="3" id="KW-1185">Reference proteome</keyword>
<evidence type="ECO:0000256" key="1">
    <source>
        <dbReference type="SAM" id="Phobius"/>
    </source>
</evidence>
<keyword evidence="1" id="KW-1133">Transmembrane helix</keyword>
<comment type="caution">
    <text evidence="2">The sequence shown here is derived from an EMBL/GenBank/DDBJ whole genome shotgun (WGS) entry which is preliminary data.</text>
</comment>
<accession>A0A419W1H1</accession>
<reference evidence="2 3" key="1">
    <citation type="submission" date="2018-09" db="EMBL/GenBank/DDBJ databases">
        <title>Genomic Encyclopedia of Archaeal and Bacterial Type Strains, Phase II (KMG-II): from individual species to whole genera.</title>
        <authorList>
            <person name="Goeker M."/>
        </authorList>
    </citation>
    <scope>NUCLEOTIDE SEQUENCE [LARGE SCALE GENOMIC DNA]</scope>
    <source>
        <strain evidence="2 3">DSM 13151</strain>
    </source>
</reference>
<dbReference type="Proteomes" id="UP000283805">
    <property type="component" value="Unassembled WGS sequence"/>
</dbReference>
<keyword evidence="1" id="KW-0812">Transmembrane</keyword>
<dbReference type="InterPro" id="IPR010262">
    <property type="entry name" value="Arylsulfotransferase_bact"/>
</dbReference>
<dbReference type="Pfam" id="PF05935">
    <property type="entry name" value="Arylsulfotrans"/>
    <property type="match status" value="1"/>
</dbReference>
<evidence type="ECO:0000313" key="3">
    <source>
        <dbReference type="Proteomes" id="UP000283805"/>
    </source>
</evidence>
<feature type="transmembrane region" description="Helical" evidence="1">
    <location>
        <begin position="430"/>
        <end position="450"/>
    </location>
</feature>
<protein>
    <submittedName>
        <fullName evidence="2">Arylsulfotransferase ASST</fullName>
    </submittedName>
</protein>
<proteinExistence type="predicted"/>
<dbReference type="SUPFAM" id="SSF101898">
    <property type="entry name" value="NHL repeat"/>
    <property type="match status" value="1"/>
</dbReference>
<dbReference type="EMBL" id="RAPO01000004">
    <property type="protein sequence ID" value="RKD89100.1"/>
    <property type="molecule type" value="Genomic_DNA"/>
</dbReference>
<dbReference type="AlphaFoldDB" id="A0A419W1H1"/>
<dbReference type="GO" id="GO:0004062">
    <property type="term" value="F:aryl sulfotransferase activity"/>
    <property type="evidence" value="ECO:0007669"/>
    <property type="project" value="InterPro"/>
</dbReference>
<dbReference type="InterPro" id="IPR011042">
    <property type="entry name" value="6-blade_b-propeller_TolB-like"/>
</dbReference>